<keyword evidence="4 5" id="KW-1015">Disulfide bond</keyword>
<evidence type="ECO:0000256" key="6">
    <source>
        <dbReference type="SAM" id="Phobius"/>
    </source>
</evidence>
<dbReference type="InterPro" id="IPR051022">
    <property type="entry name" value="Notch_Cell-Fate_Det"/>
</dbReference>
<protein>
    <recommendedName>
        <fullName evidence="7">EGF-like domain-containing protein</fullName>
    </recommendedName>
</protein>
<feature type="disulfide bond" evidence="5">
    <location>
        <begin position="491"/>
        <end position="500"/>
    </location>
</feature>
<keyword evidence="6" id="KW-0812">Transmembrane</keyword>
<proteinExistence type="predicted"/>
<accession>A0ABR4QUM2</accession>
<gene>
    <name evidence="8" type="ORF">TcWFU_010386</name>
</gene>
<keyword evidence="9" id="KW-1185">Reference proteome</keyword>
<dbReference type="InterPro" id="IPR000742">
    <property type="entry name" value="EGF"/>
</dbReference>
<evidence type="ECO:0000256" key="2">
    <source>
        <dbReference type="ARBA" id="ARBA00022729"/>
    </source>
</evidence>
<dbReference type="EMBL" id="JAKROA010000001">
    <property type="protein sequence ID" value="KAL5113104.1"/>
    <property type="molecule type" value="Genomic_DNA"/>
</dbReference>
<dbReference type="PROSITE" id="PS01186">
    <property type="entry name" value="EGF_2"/>
    <property type="match status" value="1"/>
</dbReference>
<evidence type="ECO:0000313" key="9">
    <source>
        <dbReference type="Proteomes" id="UP001651158"/>
    </source>
</evidence>
<dbReference type="InterPro" id="IPR000884">
    <property type="entry name" value="TSP1_rpt"/>
</dbReference>
<keyword evidence="1 5" id="KW-0245">EGF-like domain</keyword>
<evidence type="ECO:0000256" key="3">
    <source>
        <dbReference type="ARBA" id="ARBA00022737"/>
    </source>
</evidence>
<organism evidence="8 9">
    <name type="scientific">Taenia crassiceps</name>
    <dbReference type="NCBI Taxonomy" id="6207"/>
    <lineage>
        <taxon>Eukaryota</taxon>
        <taxon>Metazoa</taxon>
        <taxon>Spiralia</taxon>
        <taxon>Lophotrochozoa</taxon>
        <taxon>Platyhelminthes</taxon>
        <taxon>Cestoda</taxon>
        <taxon>Eucestoda</taxon>
        <taxon>Cyclophyllidea</taxon>
        <taxon>Taeniidae</taxon>
        <taxon>Taenia</taxon>
    </lineage>
</organism>
<dbReference type="PROSITE" id="PS50026">
    <property type="entry name" value="EGF_3"/>
    <property type="match status" value="1"/>
</dbReference>
<dbReference type="SMART" id="SM00181">
    <property type="entry name" value="EGF"/>
    <property type="match status" value="2"/>
</dbReference>
<feature type="transmembrane region" description="Helical" evidence="6">
    <location>
        <begin position="594"/>
        <end position="617"/>
    </location>
</feature>
<comment type="caution">
    <text evidence="8">The sequence shown here is derived from an EMBL/GenBank/DDBJ whole genome shotgun (WGS) entry which is preliminary data.</text>
</comment>
<feature type="domain" description="EGF-like" evidence="7">
    <location>
        <begin position="463"/>
        <end position="501"/>
    </location>
</feature>
<evidence type="ECO:0000256" key="1">
    <source>
        <dbReference type="ARBA" id="ARBA00022536"/>
    </source>
</evidence>
<evidence type="ECO:0000256" key="5">
    <source>
        <dbReference type="PROSITE-ProRule" id="PRU00076"/>
    </source>
</evidence>
<dbReference type="SUPFAM" id="SSF57196">
    <property type="entry name" value="EGF/Laminin"/>
    <property type="match status" value="1"/>
</dbReference>
<dbReference type="PROSITE" id="PS50092">
    <property type="entry name" value="TSP1"/>
    <property type="match status" value="1"/>
</dbReference>
<sequence length="618" mass="70620">MSIGKSILRDGLLAERSMSSTLTLLQLRCLLVCLVWGIAVQIEIETPKTTFVTIFEISSGEKLGSGDLSPLLNDLYEEQEKYQDSMNPGELTISRRILVNMHRFLAKFMQPREALLWEMIMGVCLGDYEKPQFVHTSWRLFWNSLRKVNVQKDWNEWNPYWRPEVSSPFENKSKHVVLPDIEWDNEIFLVTKNHTIRDWHTLVVFNLYLCEKPHLRHPYLCPDGCFGRRNLYDQRRELGNPCENVTNTRTPRCIPKPEAWPDIIDRMWTQLENPEEALDGDFISGSFSWLTKNQGYECDCKAGFVWNQEDTICEKDESHQKHCDPVTLKPCQLPGAKSCRMNDVTGEAICTCHLQYTGNFCERLRDPCLERTINATLSNGKQLTLVNGQTMCQVNMAGMPTDPEYREAKVVMPSMGSPSHVEAITLPLHSRCVGKPGTDSYFCQCKRPFVEDISLPVPNCLLQIGSCDSKLCVHGACVTTANRRGMAVCVCYAGYTGPQCNQKEDEWSVWTSCKPTCGRFRRRSRTRIIIPQEENSPTETIKQIERCPPRLGKDCPTTILLEENYTNVRVEEKPFSFVSLFDASNPDAMKLQTFAAACAVLLIAFIQLLRCVTFMLVL</sequence>
<keyword evidence="6" id="KW-0472">Membrane</keyword>
<evidence type="ECO:0000259" key="7">
    <source>
        <dbReference type="PROSITE" id="PS50026"/>
    </source>
</evidence>
<keyword evidence="6" id="KW-1133">Transmembrane helix</keyword>
<dbReference type="PROSITE" id="PS00022">
    <property type="entry name" value="EGF_1"/>
    <property type="match status" value="2"/>
</dbReference>
<dbReference type="PANTHER" id="PTHR24049:SF22">
    <property type="entry name" value="DROSOPHILA CRUMBS HOMOLOG"/>
    <property type="match status" value="1"/>
</dbReference>
<dbReference type="Proteomes" id="UP001651158">
    <property type="component" value="Unassembled WGS sequence"/>
</dbReference>
<reference evidence="8 9" key="1">
    <citation type="journal article" date="2022" name="Front. Cell. Infect. Microbiol.">
        <title>The Genomes of Two Strains of Taenia crassiceps the Animal Model for the Study of Human Cysticercosis.</title>
        <authorList>
            <person name="Bobes R.J."/>
            <person name="Estrada K."/>
            <person name="Rios-Valencia D.G."/>
            <person name="Calderon-Gallegos A."/>
            <person name="de la Torre P."/>
            <person name="Carrero J.C."/>
            <person name="Sanchez-Flores A."/>
            <person name="Laclette J.P."/>
        </authorList>
    </citation>
    <scope>NUCLEOTIDE SEQUENCE [LARGE SCALE GENOMIC DNA]</scope>
    <source>
        <strain evidence="8">WFUcys</strain>
    </source>
</reference>
<evidence type="ECO:0000313" key="8">
    <source>
        <dbReference type="EMBL" id="KAL5113104.1"/>
    </source>
</evidence>
<feature type="disulfide bond" evidence="5">
    <location>
        <begin position="467"/>
        <end position="477"/>
    </location>
</feature>
<dbReference type="PANTHER" id="PTHR24049">
    <property type="entry name" value="CRUMBS FAMILY MEMBER"/>
    <property type="match status" value="1"/>
</dbReference>
<evidence type="ECO:0000256" key="4">
    <source>
        <dbReference type="ARBA" id="ARBA00023157"/>
    </source>
</evidence>
<keyword evidence="3" id="KW-0677">Repeat</keyword>
<name>A0ABR4QUM2_9CEST</name>
<dbReference type="Gene3D" id="2.10.25.10">
    <property type="entry name" value="Laminin"/>
    <property type="match status" value="1"/>
</dbReference>
<feature type="disulfide bond" evidence="5">
    <location>
        <begin position="472"/>
        <end position="489"/>
    </location>
</feature>
<keyword evidence="2" id="KW-0732">Signal</keyword>